<dbReference type="InterPro" id="IPR009057">
    <property type="entry name" value="Homeodomain-like_sf"/>
</dbReference>
<protein>
    <submittedName>
        <fullName evidence="7">TetR family transcriptional regulator</fullName>
    </submittedName>
</protein>
<feature type="domain" description="HTH tetR-type" evidence="6">
    <location>
        <begin position="6"/>
        <end position="66"/>
    </location>
</feature>
<evidence type="ECO:0000313" key="7">
    <source>
        <dbReference type="EMBL" id="TXR57353.1"/>
    </source>
</evidence>
<accession>A0A5C8ZJQ1</accession>
<dbReference type="OrthoDB" id="9805134at2"/>
<keyword evidence="2 4" id="KW-0238">DNA-binding</keyword>
<evidence type="ECO:0000256" key="5">
    <source>
        <dbReference type="SAM" id="MobiDB-lite"/>
    </source>
</evidence>
<dbReference type="InterPro" id="IPR023772">
    <property type="entry name" value="DNA-bd_HTH_TetR-type_CS"/>
</dbReference>
<dbReference type="PANTHER" id="PTHR47506:SF1">
    <property type="entry name" value="HTH-TYPE TRANSCRIPTIONAL REGULATOR YJDC"/>
    <property type="match status" value="1"/>
</dbReference>
<dbReference type="PANTHER" id="PTHR47506">
    <property type="entry name" value="TRANSCRIPTIONAL REGULATORY PROTEIN"/>
    <property type="match status" value="1"/>
</dbReference>
<proteinExistence type="predicted"/>
<dbReference type="PROSITE" id="PS01081">
    <property type="entry name" value="HTH_TETR_1"/>
    <property type="match status" value="1"/>
</dbReference>
<keyword evidence="8" id="KW-1185">Reference proteome</keyword>
<dbReference type="InterPro" id="IPR001647">
    <property type="entry name" value="HTH_TetR"/>
</dbReference>
<name>A0A5C8ZJQ1_9ACTN</name>
<comment type="caution">
    <text evidence="7">The sequence shown here is derived from an EMBL/GenBank/DDBJ whole genome shotgun (WGS) entry which is preliminary data.</text>
</comment>
<dbReference type="SUPFAM" id="SSF46689">
    <property type="entry name" value="Homeodomain-like"/>
    <property type="match status" value="1"/>
</dbReference>
<feature type="region of interest" description="Disordered" evidence="5">
    <location>
        <begin position="124"/>
        <end position="150"/>
    </location>
</feature>
<dbReference type="Pfam" id="PF00440">
    <property type="entry name" value="TetR_N"/>
    <property type="match status" value="1"/>
</dbReference>
<evidence type="ECO:0000313" key="8">
    <source>
        <dbReference type="Proteomes" id="UP000321234"/>
    </source>
</evidence>
<keyword evidence="3" id="KW-0804">Transcription</keyword>
<reference evidence="7 8" key="1">
    <citation type="submission" date="2019-07" db="EMBL/GenBank/DDBJ databases">
        <title>Quadrisphaera sp. strain DD2A genome sequencing and assembly.</title>
        <authorList>
            <person name="Kim I."/>
        </authorList>
    </citation>
    <scope>NUCLEOTIDE SEQUENCE [LARGE SCALE GENOMIC DNA]</scope>
    <source>
        <strain evidence="7 8">DD2A</strain>
    </source>
</reference>
<dbReference type="PROSITE" id="PS50977">
    <property type="entry name" value="HTH_TETR_2"/>
    <property type="match status" value="1"/>
</dbReference>
<keyword evidence="1" id="KW-0805">Transcription regulation</keyword>
<dbReference type="Proteomes" id="UP000321234">
    <property type="component" value="Unassembled WGS sequence"/>
</dbReference>
<organism evidence="7 8">
    <name type="scientific">Quadrisphaera setariae</name>
    <dbReference type="NCBI Taxonomy" id="2593304"/>
    <lineage>
        <taxon>Bacteria</taxon>
        <taxon>Bacillati</taxon>
        <taxon>Actinomycetota</taxon>
        <taxon>Actinomycetes</taxon>
        <taxon>Kineosporiales</taxon>
        <taxon>Kineosporiaceae</taxon>
        <taxon>Quadrisphaera</taxon>
    </lineage>
</organism>
<dbReference type="PRINTS" id="PR00455">
    <property type="entry name" value="HTHTETR"/>
</dbReference>
<evidence type="ECO:0000259" key="6">
    <source>
        <dbReference type="PROSITE" id="PS50977"/>
    </source>
</evidence>
<dbReference type="RefSeq" id="WP_147924994.1">
    <property type="nucleotide sequence ID" value="NZ_VKAC01000002.1"/>
</dbReference>
<dbReference type="AlphaFoldDB" id="A0A5C8ZJQ1"/>
<sequence length="150" mass="15933">MARPRSFDEAVVVDAATHCFTDLGYAATSVDDLVIATGLHRGSLYGAFGSKRGLFLAALARHTSSPREAPEDDERALDLLLVASLELAPHDDEVRDLVRDACGALGPTAVTVLGRRLLERAHLEDDLPEAEAPPVVPTGPTPTTPATRRA</sequence>
<feature type="DNA-binding region" description="H-T-H motif" evidence="4">
    <location>
        <begin position="29"/>
        <end position="48"/>
    </location>
</feature>
<evidence type="ECO:0000256" key="4">
    <source>
        <dbReference type="PROSITE-ProRule" id="PRU00335"/>
    </source>
</evidence>
<evidence type="ECO:0000256" key="2">
    <source>
        <dbReference type="ARBA" id="ARBA00023125"/>
    </source>
</evidence>
<dbReference type="EMBL" id="VKAC01000002">
    <property type="protein sequence ID" value="TXR57353.1"/>
    <property type="molecule type" value="Genomic_DNA"/>
</dbReference>
<feature type="compositionally biased region" description="Pro residues" evidence="5">
    <location>
        <begin position="134"/>
        <end position="143"/>
    </location>
</feature>
<gene>
    <name evidence="7" type="ORF">FMM08_03610</name>
</gene>
<evidence type="ECO:0000256" key="1">
    <source>
        <dbReference type="ARBA" id="ARBA00023015"/>
    </source>
</evidence>
<dbReference type="Gene3D" id="1.10.10.60">
    <property type="entry name" value="Homeodomain-like"/>
    <property type="match status" value="1"/>
</dbReference>
<evidence type="ECO:0000256" key="3">
    <source>
        <dbReference type="ARBA" id="ARBA00023163"/>
    </source>
</evidence>
<dbReference type="GO" id="GO:0003677">
    <property type="term" value="F:DNA binding"/>
    <property type="evidence" value="ECO:0007669"/>
    <property type="project" value="UniProtKB-UniRule"/>
</dbReference>